<feature type="compositionally biased region" description="Polar residues" evidence="1">
    <location>
        <begin position="45"/>
        <end position="54"/>
    </location>
</feature>
<reference evidence="2 3" key="1">
    <citation type="journal article" date="2015" name="Genome Biol.">
        <title>Comparative genomics of Steinernema reveals deeply conserved gene regulatory networks.</title>
        <authorList>
            <person name="Dillman A.R."/>
            <person name="Macchietto M."/>
            <person name="Porter C.F."/>
            <person name="Rogers A."/>
            <person name="Williams B."/>
            <person name="Antoshechkin I."/>
            <person name="Lee M.M."/>
            <person name="Goodwin Z."/>
            <person name="Lu X."/>
            <person name="Lewis E.E."/>
            <person name="Goodrich-Blair H."/>
            <person name="Stock S.P."/>
            <person name="Adams B.J."/>
            <person name="Sternberg P.W."/>
            <person name="Mortazavi A."/>
        </authorList>
    </citation>
    <scope>NUCLEOTIDE SEQUENCE [LARGE SCALE GENOMIC DNA]</scope>
    <source>
        <strain evidence="2 3">ALL</strain>
    </source>
</reference>
<dbReference type="InterPro" id="IPR051710">
    <property type="entry name" value="Phosphatase_SH3-domain"/>
</dbReference>
<organism evidence="2 3">
    <name type="scientific">Steinernema carpocapsae</name>
    <name type="common">Entomopathogenic nematode</name>
    <dbReference type="NCBI Taxonomy" id="34508"/>
    <lineage>
        <taxon>Eukaryota</taxon>
        <taxon>Metazoa</taxon>
        <taxon>Ecdysozoa</taxon>
        <taxon>Nematoda</taxon>
        <taxon>Chromadorea</taxon>
        <taxon>Rhabditida</taxon>
        <taxon>Tylenchina</taxon>
        <taxon>Panagrolaimomorpha</taxon>
        <taxon>Strongyloidoidea</taxon>
        <taxon>Steinernematidae</taxon>
        <taxon>Steinernema</taxon>
    </lineage>
</organism>
<dbReference type="Gene3D" id="3.40.50.1240">
    <property type="entry name" value="Phosphoglycerate mutase-like"/>
    <property type="match status" value="1"/>
</dbReference>
<feature type="compositionally biased region" description="Low complexity" evidence="1">
    <location>
        <begin position="1"/>
        <end position="28"/>
    </location>
</feature>
<dbReference type="OrthoDB" id="414418at2759"/>
<dbReference type="GO" id="GO:0016791">
    <property type="term" value="F:phosphatase activity"/>
    <property type="evidence" value="ECO:0007669"/>
    <property type="project" value="UniProtKB-ARBA"/>
</dbReference>
<keyword evidence="3" id="KW-1185">Reference proteome</keyword>
<protein>
    <submittedName>
        <fullName evidence="2">Uncharacterized protein</fullName>
    </submittedName>
</protein>
<name>A0A4V6A6D0_STECR</name>
<dbReference type="PANTHER" id="PTHR16469">
    <property type="entry name" value="UBIQUITIN-ASSOCIATED AND SH3 DOMAIN-CONTAINING BA-RELATED"/>
    <property type="match status" value="1"/>
</dbReference>
<dbReference type="AlphaFoldDB" id="A0A4V6A6D0"/>
<accession>A0A4V6A6D0</accession>
<dbReference type="PANTHER" id="PTHR16469:SF27">
    <property type="entry name" value="UBIQUITIN-ASSOCIATED AND SH3 DOMAIN-CONTAINING BA-RELATED"/>
    <property type="match status" value="1"/>
</dbReference>
<dbReference type="STRING" id="34508.A0A4V6A6D0"/>
<comment type="caution">
    <text evidence="2">The sequence shown here is derived from an EMBL/GenBank/DDBJ whole genome shotgun (WGS) entry which is preliminary data.</text>
</comment>
<evidence type="ECO:0000313" key="2">
    <source>
        <dbReference type="EMBL" id="TKR94085.1"/>
    </source>
</evidence>
<dbReference type="EMBL" id="AZBU02000002">
    <property type="protein sequence ID" value="TKR94085.1"/>
    <property type="molecule type" value="Genomic_DNA"/>
</dbReference>
<feature type="region of interest" description="Disordered" evidence="1">
    <location>
        <begin position="1"/>
        <end position="101"/>
    </location>
</feature>
<dbReference type="Proteomes" id="UP000298663">
    <property type="component" value="Unassembled WGS sequence"/>
</dbReference>
<proteinExistence type="predicted"/>
<feature type="compositionally biased region" description="Basic and acidic residues" evidence="1">
    <location>
        <begin position="70"/>
        <end position="95"/>
    </location>
</feature>
<evidence type="ECO:0000313" key="3">
    <source>
        <dbReference type="Proteomes" id="UP000298663"/>
    </source>
</evidence>
<evidence type="ECO:0000256" key="1">
    <source>
        <dbReference type="SAM" id="MobiDB-lite"/>
    </source>
</evidence>
<dbReference type="CDD" id="cd07067">
    <property type="entry name" value="HP_PGM_like"/>
    <property type="match status" value="1"/>
</dbReference>
<dbReference type="InterPro" id="IPR029033">
    <property type="entry name" value="His_PPase_superfam"/>
</dbReference>
<dbReference type="Pfam" id="PF00300">
    <property type="entry name" value="His_Phos_1"/>
    <property type="match status" value="1"/>
</dbReference>
<gene>
    <name evidence="2" type="ORF">L596_008420</name>
</gene>
<dbReference type="InterPro" id="IPR013078">
    <property type="entry name" value="His_Pase_superF_clade-1"/>
</dbReference>
<sequence>MSSTSCQESTTSASQQSSTSASSTSETANSGQDQRDDDTEGDGTPSLSSSTSKPEYTPTDAPAKVKKSKKVVEVPEKKKEKTPKKEKESPAKTELKPAFASKPRSPRMLILMRNGEQMDKVFPEWMTKNFVNKKYVSSDMNQPVSLPHRRDPLTTYRVDPPLTEMGLRTADLIGKALFEQGIVISSVYSSPSLRCIQTAHRLIKPQLYDLKIRVEPALYDFVGTTDTVLPTFMTLPELSANSIPVDNSYRPIVPVSNLKNYVAESSNDFFKRSAEVGYNLVKFQSPSGTALVITHACTMHAIGRGLTGFSTYQSSEEMKRVPSTIHSAPT</sequence>
<dbReference type="SUPFAM" id="SSF53254">
    <property type="entry name" value="Phosphoglycerate mutase-like"/>
    <property type="match status" value="1"/>
</dbReference>
<reference evidence="2 3" key="2">
    <citation type="journal article" date="2019" name="G3 (Bethesda)">
        <title>Hybrid Assembly of the Genome of the Entomopathogenic Nematode Steinernema carpocapsae Identifies the X-Chromosome.</title>
        <authorList>
            <person name="Serra L."/>
            <person name="Macchietto M."/>
            <person name="Macias-Munoz A."/>
            <person name="McGill C.J."/>
            <person name="Rodriguez I.M."/>
            <person name="Rodriguez B."/>
            <person name="Murad R."/>
            <person name="Mortazavi A."/>
        </authorList>
    </citation>
    <scope>NUCLEOTIDE SEQUENCE [LARGE SCALE GENOMIC DNA]</scope>
    <source>
        <strain evidence="2 3">ALL</strain>
    </source>
</reference>